<dbReference type="PANTHER" id="PTHR43284">
    <property type="entry name" value="ASPARAGINE SYNTHETASE (GLUTAMINE-HYDROLYZING)"/>
    <property type="match status" value="1"/>
</dbReference>
<dbReference type="HOGENOM" id="CLU_478806_0_0_0"/>
<dbReference type="AlphaFoldDB" id="C5CDB6"/>
<gene>
    <name evidence="4" type="ordered locus">Kole_1285</name>
</gene>
<dbReference type="Proteomes" id="UP000002382">
    <property type="component" value="Chromosome"/>
</dbReference>
<dbReference type="KEGG" id="kol:Kole_1285"/>
<dbReference type="InterPro" id="IPR029055">
    <property type="entry name" value="Ntn_hydrolases_N"/>
</dbReference>
<evidence type="ECO:0000313" key="5">
    <source>
        <dbReference type="Proteomes" id="UP000002382"/>
    </source>
</evidence>
<comment type="catalytic activity">
    <reaction evidence="3">
        <text>L-aspartate + L-glutamine + ATP + H2O = L-asparagine + L-glutamate + AMP + diphosphate + H(+)</text>
        <dbReference type="Rhea" id="RHEA:12228"/>
        <dbReference type="ChEBI" id="CHEBI:15377"/>
        <dbReference type="ChEBI" id="CHEBI:15378"/>
        <dbReference type="ChEBI" id="CHEBI:29985"/>
        <dbReference type="ChEBI" id="CHEBI:29991"/>
        <dbReference type="ChEBI" id="CHEBI:30616"/>
        <dbReference type="ChEBI" id="CHEBI:33019"/>
        <dbReference type="ChEBI" id="CHEBI:58048"/>
        <dbReference type="ChEBI" id="CHEBI:58359"/>
        <dbReference type="ChEBI" id="CHEBI:456215"/>
        <dbReference type="EC" id="6.3.5.4"/>
    </reaction>
</comment>
<dbReference type="Gene3D" id="3.40.50.620">
    <property type="entry name" value="HUPs"/>
    <property type="match status" value="1"/>
</dbReference>
<dbReference type="STRING" id="521045.Kole_1285"/>
<dbReference type="GO" id="GO:0004066">
    <property type="term" value="F:asparagine synthase (glutamine-hydrolyzing) activity"/>
    <property type="evidence" value="ECO:0007669"/>
    <property type="project" value="UniProtKB-EC"/>
</dbReference>
<dbReference type="OrthoDB" id="9763290at2"/>
<comment type="pathway">
    <text evidence="1">Amino-acid biosynthesis; L-asparagine biosynthesis; L-asparagine from L-aspartate (L-Gln route): step 1/1.</text>
</comment>
<evidence type="ECO:0000256" key="1">
    <source>
        <dbReference type="ARBA" id="ARBA00005187"/>
    </source>
</evidence>
<dbReference type="EMBL" id="CP001634">
    <property type="protein sequence ID" value="ACR79979.1"/>
    <property type="molecule type" value="Genomic_DNA"/>
</dbReference>
<organism evidence="4 5">
    <name type="scientific">Kosmotoga olearia (strain ATCC BAA-1733 / DSM 21960 / TBF 19.5.1)</name>
    <dbReference type="NCBI Taxonomy" id="521045"/>
    <lineage>
        <taxon>Bacteria</taxon>
        <taxon>Thermotogati</taxon>
        <taxon>Thermotogota</taxon>
        <taxon>Thermotogae</taxon>
        <taxon>Kosmotogales</taxon>
        <taxon>Kosmotogaceae</taxon>
        <taxon>Kosmotoga</taxon>
    </lineage>
</organism>
<dbReference type="InterPro" id="IPR014729">
    <property type="entry name" value="Rossmann-like_a/b/a_fold"/>
</dbReference>
<sequence length="569" mass="66914">MDFVVSNQPFKDSIKFGSIYYKGNANLTKNRLIILDGECVEYTTEQLLEISPNDFAVTPVRGIFIYIGYDALHNVLVIKNDKLGKIPTFLFKKGNRFILTNCLWEIVRNVGYSDIEILPDVLKKTLFFFYSFDEESTFFKNITTLPYATIMKIDINSLDFTKSRYWNYSYNPDYTLTIDEAFQRFESDMNKFFHFIKTRNPNKVFAFGNSGGLDSRLIAVYAKQYNLPVLSFIIGEESPFGGWLSISHKNSIMIAKHLGISNYFVNYTDGKYLGQALLDLRNNPLGPSQVFKNPVTRIPKFDILLTGHPGISVGGMVKYDHDRMSYEELLNYMMDYFTIYKWRYSIYHRRPRKLLEKFLPKGRNKKDELGILDFLYDINDITDYRTHIAKFLERNREGGKFFSRQKYAATILERWQYCGGFESLSRTKKTYYFYYPFAFDNILKWPPKFIVNRVMLREIIKRKNPMLSHLPEQAGKSIIARFFRGTGLDYWKWTLHRDFQKFLHDVLNKKNDLFDSIFNKSLIWSYQINKTPLAIEILKLKMLTDTIVDGVADSLIEFKIGNIENILKY</sequence>
<reference evidence="4 5" key="2">
    <citation type="journal article" date="2011" name="J. Bacteriol.">
        <title>Genome Sequence of Kosmotoga olearia Strain TBF 19.5.1, a Thermophilic Bacterium with a Wide Growth Temperature Range, Isolated from the Troll B Oil Platform in the North Sea.</title>
        <authorList>
            <person name="Swithers K.S."/>
            <person name="Dipippo J.L."/>
            <person name="Bruce D.C."/>
            <person name="Detter C."/>
            <person name="Tapia R."/>
            <person name="Han S."/>
            <person name="Goodwin L.A."/>
            <person name="Han J."/>
            <person name="Woyke T."/>
            <person name="Pitluck S."/>
            <person name="Pennacchio L."/>
            <person name="Nolan M."/>
            <person name="Mikhailova N."/>
            <person name="Land M.L."/>
            <person name="Nesbo C.L."/>
            <person name="Gogarten J.P."/>
            <person name="Noll K.M."/>
        </authorList>
    </citation>
    <scope>NUCLEOTIDE SEQUENCE [LARGE SCALE GENOMIC DNA]</scope>
    <source>
        <strain evidence="5">ATCC BAA-1733 / DSM 21960 / TBF 19.5.1</strain>
    </source>
</reference>
<protein>
    <recommendedName>
        <fullName evidence="2">asparagine synthase (glutamine-hydrolyzing)</fullName>
        <ecNumber evidence="2">6.3.5.4</ecNumber>
    </recommendedName>
</protein>
<proteinExistence type="predicted"/>
<name>C5CDB6_KOSOT</name>
<dbReference type="SUPFAM" id="SSF52402">
    <property type="entry name" value="Adenine nucleotide alpha hydrolases-like"/>
    <property type="match status" value="1"/>
</dbReference>
<dbReference type="SUPFAM" id="SSF56235">
    <property type="entry name" value="N-terminal nucleophile aminohydrolases (Ntn hydrolases)"/>
    <property type="match status" value="1"/>
</dbReference>
<evidence type="ECO:0000256" key="3">
    <source>
        <dbReference type="ARBA" id="ARBA00048741"/>
    </source>
</evidence>
<dbReference type="EC" id="6.3.5.4" evidence="2"/>
<dbReference type="eggNOG" id="COG0367">
    <property type="taxonomic scope" value="Bacteria"/>
</dbReference>
<evidence type="ECO:0000313" key="4">
    <source>
        <dbReference type="EMBL" id="ACR79979.1"/>
    </source>
</evidence>
<dbReference type="Gene3D" id="3.60.20.10">
    <property type="entry name" value="Glutamine Phosphoribosylpyrophosphate, subunit 1, domain 1"/>
    <property type="match status" value="1"/>
</dbReference>
<evidence type="ECO:0000256" key="2">
    <source>
        <dbReference type="ARBA" id="ARBA00012737"/>
    </source>
</evidence>
<dbReference type="PANTHER" id="PTHR43284:SF1">
    <property type="entry name" value="ASPARAGINE SYNTHETASE"/>
    <property type="match status" value="1"/>
</dbReference>
<dbReference type="RefSeq" id="WP_015868634.1">
    <property type="nucleotide sequence ID" value="NC_012785.1"/>
</dbReference>
<keyword evidence="5" id="KW-1185">Reference proteome</keyword>
<accession>C5CDB6</accession>
<reference evidence="4 5" key="1">
    <citation type="submission" date="2009-06" db="EMBL/GenBank/DDBJ databases">
        <title>Complete sequence of Thermotogales bacterium TBF 19.5.1.</title>
        <authorList>
            <consortium name="US DOE Joint Genome Institute"/>
            <person name="Lucas S."/>
            <person name="Copeland A."/>
            <person name="Lapidus A."/>
            <person name="Glavina del Rio T."/>
            <person name="Tice H."/>
            <person name="Bruce D."/>
            <person name="Goodwin L."/>
            <person name="Pitluck S."/>
            <person name="Chertkov O."/>
            <person name="Brettin T."/>
            <person name="Detter J.C."/>
            <person name="Han C."/>
            <person name="Schmutz J."/>
            <person name="Larimer F."/>
            <person name="Land M."/>
            <person name="Hauser L."/>
            <person name="Kyrpides N."/>
            <person name="Ovchinnikova G."/>
            <person name="Noll K."/>
        </authorList>
    </citation>
    <scope>NUCLEOTIDE SEQUENCE [LARGE SCALE GENOMIC DNA]</scope>
    <source>
        <strain evidence="5">ATCC BAA-1733 / DSM 21960 / TBF 19.5.1</strain>
    </source>
</reference>
<dbReference type="InterPro" id="IPR051786">
    <property type="entry name" value="ASN_synthetase/amidase"/>
</dbReference>